<protein>
    <submittedName>
        <fullName evidence="8">Phage-specific recombinase/integrase XerD</fullName>
    </submittedName>
</protein>
<dbReference type="InterPro" id="IPR044068">
    <property type="entry name" value="CB"/>
</dbReference>
<reference evidence="9" key="1">
    <citation type="submission" date="2012-11" db="EMBL/GenBank/DDBJ databases">
        <authorList>
            <person name="Lucero-Rivera Y.E."/>
            <person name="Tovar-Ramirez D."/>
        </authorList>
    </citation>
    <scope>NUCLEOTIDE SEQUENCE [LARGE SCALE GENOMIC DNA]</scope>
    <source>
        <strain evidence="9">Araruama</strain>
    </source>
</reference>
<dbReference type="PANTHER" id="PTHR30349:SF81">
    <property type="entry name" value="TYROSINE RECOMBINASE XERC"/>
    <property type="match status" value="1"/>
</dbReference>
<dbReference type="InterPro" id="IPR011010">
    <property type="entry name" value="DNA_brk_join_enz"/>
</dbReference>
<dbReference type="AlphaFoldDB" id="A0A1V1PCQ1"/>
<dbReference type="PANTHER" id="PTHR30349">
    <property type="entry name" value="PHAGE INTEGRASE-RELATED"/>
    <property type="match status" value="1"/>
</dbReference>
<evidence type="ECO:0000256" key="1">
    <source>
        <dbReference type="ARBA" id="ARBA00022829"/>
    </source>
</evidence>
<evidence type="ECO:0000313" key="8">
    <source>
        <dbReference type="EMBL" id="ETR72667.1"/>
    </source>
</evidence>
<evidence type="ECO:0000259" key="6">
    <source>
        <dbReference type="PROSITE" id="PS51898"/>
    </source>
</evidence>
<sequence length="338" mass="39217">MMKPTDFAKYLTEFLSVYLPRQKNASKNTIASYRDTFKLLIRYCLEQNGIPVEKLSMSMLTHEIIINFLGWLEEERKCCIATRNQRLAAIHSFFRYTQYEEPGGIFHFQKIIAIPIKKAPKPLVPYLTSETMKLLLSQPDKMTLKGRRDLTLLSVLYDSGCRVQELINLNVRDVVLENPAVLILTGKGNKLRRVPLMKNTLALLQYYLQEHFLDKDWKKDYPLFINKQRKKLTKEGIAYIISKYVASARKLSSSMPQKVTPHMVRHSKAMHLLQAGVNLIYIRDFLGHEGIRTTEIYAKCDSELKRQAIENAYPDMVDSNLPDWNEDAALLDWLSNLK</sequence>
<dbReference type="Pfam" id="PF02899">
    <property type="entry name" value="Phage_int_SAM_1"/>
    <property type="match status" value="1"/>
</dbReference>
<dbReference type="InterPro" id="IPR004107">
    <property type="entry name" value="Integrase_SAM-like_N"/>
</dbReference>
<evidence type="ECO:0000259" key="7">
    <source>
        <dbReference type="PROSITE" id="PS51900"/>
    </source>
</evidence>
<gene>
    <name evidence="8" type="ORF">OMM_01534</name>
</gene>
<evidence type="ECO:0000256" key="2">
    <source>
        <dbReference type="ARBA" id="ARBA00022908"/>
    </source>
</evidence>
<dbReference type="InterPro" id="IPR002104">
    <property type="entry name" value="Integrase_catalytic"/>
</dbReference>
<proteinExistence type="predicted"/>
<dbReference type="Gene3D" id="1.10.150.130">
    <property type="match status" value="1"/>
</dbReference>
<dbReference type="Gene3D" id="1.10.443.10">
    <property type="entry name" value="Intergrase catalytic core"/>
    <property type="match status" value="1"/>
</dbReference>
<accession>A0A1V1PCQ1</accession>
<dbReference type="GO" id="GO:0015074">
    <property type="term" value="P:DNA integration"/>
    <property type="evidence" value="ECO:0007669"/>
    <property type="project" value="UniProtKB-KW"/>
</dbReference>
<evidence type="ECO:0000313" key="9">
    <source>
        <dbReference type="Proteomes" id="UP000189670"/>
    </source>
</evidence>
<dbReference type="PROSITE" id="PS51900">
    <property type="entry name" value="CB"/>
    <property type="match status" value="1"/>
</dbReference>
<dbReference type="InterPro" id="IPR010998">
    <property type="entry name" value="Integrase_recombinase_N"/>
</dbReference>
<keyword evidence="4" id="KW-0233">DNA recombination</keyword>
<name>A0A1V1PCQ1_9BACT</name>
<feature type="domain" description="Core-binding (CB)" evidence="7">
    <location>
        <begin position="2"/>
        <end position="98"/>
    </location>
</feature>
<comment type="caution">
    <text evidence="8">The sequence shown here is derived from an EMBL/GenBank/DDBJ whole genome shotgun (WGS) entry which is preliminary data.</text>
</comment>
<feature type="domain" description="Tyr recombinase" evidence="6">
    <location>
        <begin position="122"/>
        <end position="310"/>
    </location>
</feature>
<dbReference type="Proteomes" id="UP000189670">
    <property type="component" value="Unassembled WGS sequence"/>
</dbReference>
<keyword evidence="3 5" id="KW-0238">DNA-binding</keyword>
<dbReference type="GO" id="GO:0007059">
    <property type="term" value="P:chromosome segregation"/>
    <property type="evidence" value="ECO:0007669"/>
    <property type="project" value="UniProtKB-KW"/>
</dbReference>
<dbReference type="Pfam" id="PF00589">
    <property type="entry name" value="Phage_integrase"/>
    <property type="match status" value="1"/>
</dbReference>
<dbReference type="EMBL" id="ATBP01000124">
    <property type="protein sequence ID" value="ETR72667.1"/>
    <property type="molecule type" value="Genomic_DNA"/>
</dbReference>
<dbReference type="GO" id="GO:0006310">
    <property type="term" value="P:DNA recombination"/>
    <property type="evidence" value="ECO:0007669"/>
    <property type="project" value="UniProtKB-KW"/>
</dbReference>
<keyword evidence="2" id="KW-0229">DNA integration</keyword>
<dbReference type="InterPro" id="IPR050090">
    <property type="entry name" value="Tyrosine_recombinase_XerCD"/>
</dbReference>
<evidence type="ECO:0000256" key="4">
    <source>
        <dbReference type="ARBA" id="ARBA00023172"/>
    </source>
</evidence>
<dbReference type="SUPFAM" id="SSF56349">
    <property type="entry name" value="DNA breaking-rejoining enzymes"/>
    <property type="match status" value="1"/>
</dbReference>
<dbReference type="GO" id="GO:0003677">
    <property type="term" value="F:DNA binding"/>
    <property type="evidence" value="ECO:0007669"/>
    <property type="project" value="UniProtKB-UniRule"/>
</dbReference>
<evidence type="ECO:0000256" key="3">
    <source>
        <dbReference type="ARBA" id="ARBA00023125"/>
    </source>
</evidence>
<organism evidence="8 9">
    <name type="scientific">Candidatus Magnetoglobus multicellularis str. Araruama</name>
    <dbReference type="NCBI Taxonomy" id="890399"/>
    <lineage>
        <taxon>Bacteria</taxon>
        <taxon>Pseudomonadati</taxon>
        <taxon>Thermodesulfobacteriota</taxon>
        <taxon>Desulfobacteria</taxon>
        <taxon>Desulfobacterales</taxon>
        <taxon>Desulfobacteraceae</taxon>
        <taxon>Candidatus Magnetoglobus</taxon>
    </lineage>
</organism>
<evidence type="ECO:0000256" key="5">
    <source>
        <dbReference type="PROSITE-ProRule" id="PRU01248"/>
    </source>
</evidence>
<keyword evidence="1" id="KW-0159">Chromosome partition</keyword>
<dbReference type="PROSITE" id="PS51898">
    <property type="entry name" value="TYR_RECOMBINASE"/>
    <property type="match status" value="1"/>
</dbReference>
<dbReference type="InterPro" id="IPR013762">
    <property type="entry name" value="Integrase-like_cat_sf"/>
</dbReference>
<dbReference type="CDD" id="cd01182">
    <property type="entry name" value="INT_RitC_C_like"/>
    <property type="match status" value="1"/>
</dbReference>
<dbReference type="SUPFAM" id="SSF47823">
    <property type="entry name" value="lambda integrase-like, N-terminal domain"/>
    <property type="match status" value="1"/>
</dbReference>